<dbReference type="GO" id="GO:0032012">
    <property type="term" value="P:regulation of ARF protein signal transduction"/>
    <property type="evidence" value="ECO:0007669"/>
    <property type="project" value="InterPro"/>
</dbReference>
<feature type="region of interest" description="Disordered" evidence="1">
    <location>
        <begin position="650"/>
        <end position="694"/>
    </location>
</feature>
<dbReference type="Pfam" id="PF00169">
    <property type="entry name" value="PH"/>
    <property type="match status" value="1"/>
</dbReference>
<feature type="compositionally biased region" description="Polar residues" evidence="1">
    <location>
        <begin position="484"/>
        <end position="496"/>
    </location>
</feature>
<feature type="non-terminal residue" evidence="4">
    <location>
        <position position="1"/>
    </location>
</feature>
<feature type="domain" description="PH" evidence="2">
    <location>
        <begin position="272"/>
        <end position="597"/>
    </location>
</feature>
<feature type="compositionally biased region" description="Basic and acidic residues" evidence="1">
    <location>
        <begin position="59"/>
        <end position="90"/>
    </location>
</feature>
<feature type="compositionally biased region" description="Low complexity" evidence="1">
    <location>
        <begin position="684"/>
        <end position="694"/>
    </location>
</feature>
<gene>
    <name evidence="4" type="ORF">M427DRAFT_318651</name>
</gene>
<accession>A0A139AXE6</accession>
<dbReference type="InterPro" id="IPR000904">
    <property type="entry name" value="Sec7_dom"/>
</dbReference>
<feature type="compositionally biased region" description="Low complexity" evidence="1">
    <location>
        <begin position="519"/>
        <end position="541"/>
    </location>
</feature>
<dbReference type="PROSITE" id="PS50003">
    <property type="entry name" value="PH_DOMAIN"/>
    <property type="match status" value="1"/>
</dbReference>
<feature type="compositionally biased region" description="Polar residues" evidence="1">
    <location>
        <begin position="414"/>
        <end position="429"/>
    </location>
</feature>
<evidence type="ECO:0000259" key="2">
    <source>
        <dbReference type="PROSITE" id="PS50003"/>
    </source>
</evidence>
<dbReference type="AlphaFoldDB" id="A0A139AXE6"/>
<organism evidence="4 5">
    <name type="scientific">Gonapodya prolifera (strain JEL478)</name>
    <name type="common">Monoblepharis prolifera</name>
    <dbReference type="NCBI Taxonomy" id="1344416"/>
    <lineage>
        <taxon>Eukaryota</taxon>
        <taxon>Fungi</taxon>
        <taxon>Fungi incertae sedis</taxon>
        <taxon>Chytridiomycota</taxon>
        <taxon>Chytridiomycota incertae sedis</taxon>
        <taxon>Monoblepharidomycetes</taxon>
        <taxon>Monoblepharidales</taxon>
        <taxon>Gonapodyaceae</taxon>
        <taxon>Gonapodya</taxon>
    </lineage>
</organism>
<dbReference type="SUPFAM" id="SSF50729">
    <property type="entry name" value="PH domain-like"/>
    <property type="match status" value="1"/>
</dbReference>
<dbReference type="Gene3D" id="2.30.29.30">
    <property type="entry name" value="Pleckstrin-homology domain (PH domain)/Phosphotyrosine-binding domain (PTB)"/>
    <property type="match status" value="1"/>
</dbReference>
<evidence type="ECO:0000313" key="5">
    <source>
        <dbReference type="Proteomes" id="UP000070544"/>
    </source>
</evidence>
<dbReference type="InterPro" id="IPR023394">
    <property type="entry name" value="Sec7_C_sf"/>
</dbReference>
<feature type="region of interest" description="Disordered" evidence="1">
    <location>
        <begin position="370"/>
        <end position="391"/>
    </location>
</feature>
<protein>
    <submittedName>
        <fullName evidence="4">Sec7-domain-containing protein</fullName>
    </submittedName>
</protein>
<feature type="domain" description="SEC7" evidence="3">
    <location>
        <begin position="1"/>
        <end position="235"/>
    </location>
</feature>
<dbReference type="SMART" id="SM00233">
    <property type="entry name" value="PH"/>
    <property type="match status" value="1"/>
</dbReference>
<feature type="compositionally biased region" description="Polar residues" evidence="1">
    <location>
        <begin position="507"/>
        <end position="518"/>
    </location>
</feature>
<dbReference type="GO" id="GO:0005085">
    <property type="term" value="F:guanyl-nucleotide exchange factor activity"/>
    <property type="evidence" value="ECO:0007669"/>
    <property type="project" value="InterPro"/>
</dbReference>
<keyword evidence="5" id="KW-1185">Reference proteome</keyword>
<evidence type="ECO:0000259" key="3">
    <source>
        <dbReference type="PROSITE" id="PS50190"/>
    </source>
</evidence>
<evidence type="ECO:0000256" key="1">
    <source>
        <dbReference type="SAM" id="MobiDB-lite"/>
    </source>
</evidence>
<dbReference type="Gene3D" id="1.10.1000.11">
    <property type="entry name" value="Arf Nucleotide-binding Site Opener,domain 2"/>
    <property type="match status" value="1"/>
</dbReference>
<dbReference type="OrthoDB" id="430364at2759"/>
<dbReference type="Proteomes" id="UP000070544">
    <property type="component" value="Unassembled WGS sequence"/>
</dbReference>
<dbReference type="PANTHER" id="PTHR10663:SF375">
    <property type="entry name" value="LD29171P"/>
    <property type="match status" value="1"/>
</dbReference>
<feature type="region of interest" description="Disordered" evidence="1">
    <location>
        <begin position="55"/>
        <end position="90"/>
    </location>
</feature>
<dbReference type="CDD" id="cd00171">
    <property type="entry name" value="Sec7"/>
    <property type="match status" value="1"/>
</dbReference>
<dbReference type="Gene3D" id="1.10.220.20">
    <property type="match status" value="1"/>
</dbReference>
<dbReference type="FunFam" id="1.10.1000.11:FF:000003">
    <property type="entry name" value="Brefeldin A-inhibited guanine nucleotide-exchange protein 1"/>
    <property type="match status" value="1"/>
</dbReference>
<dbReference type="SUPFAM" id="SSF48425">
    <property type="entry name" value="Sec7 domain"/>
    <property type="match status" value="1"/>
</dbReference>
<dbReference type="EMBL" id="KQ965733">
    <property type="protein sequence ID" value="KXS21398.1"/>
    <property type="molecule type" value="Genomic_DNA"/>
</dbReference>
<sequence length="694" mass="74093">ISDAARELHDTLLAGRRKFAINPKQGLKYLAERGVFPMEATAVARFLYEEGRGGWGAAGKKEAGKEGKEGKEAGKAEGKDVKDVKEGREAKEGASGAGKLSKVGIGEYLGDYNPFNIEVLGEYARLYDFSGLQFDAALRAFLDGFRLPGEAQKIDRMMQRFAQRYHDCNAGRFGSADTAYVLAFSIIMLNTDLHNPAIKRKMTKQGFVNNNRGIDNGKDVPMEFLHQIYDSILTNEIKIKDETSGKNHRKTHSGHFEAVSDILNDTSYTFANAIKQGWLVKESGEDGAIRTWGKRWCLLVNGCLYYFKDPKDKKPRGIIPLDGLHVEEFLPNDRDSKDWLSTVYVPFGRSFSSRHRYFIITNDPEQQQAAAAVMRPAPRQTGDSPGSSMAAASVGYGSASVVSLAKSLPPLPVASTTSQGKSTGATGTSPPKAGTSPLAVGMNKVDEDSAPGVVSDGASSPSATLFRPSPTHMGNKEGGYPTANEASADSGLQSVSPLPVPDDKTLTGASTSPARSIISNPGTSNGATGTSPPSSPTSGTTIVPTASSFPPSLGIIKACKLASDGRMEVARRTYYLFQCPTEADCADWIFALRSAIDGSPFHALYVQRKKAMMEQQQMTSSQASLTSGKQFTDTLRSAVDFAKGAMGAGARSTRSLTSGKSSSEGSVDKVTIASSGEGSRRTSTRSLGAASGQR</sequence>
<dbReference type="SMART" id="SM00222">
    <property type="entry name" value="Sec7"/>
    <property type="match status" value="1"/>
</dbReference>
<dbReference type="InterPro" id="IPR001849">
    <property type="entry name" value="PH_domain"/>
</dbReference>
<dbReference type="InterPro" id="IPR011993">
    <property type="entry name" value="PH-like_dom_sf"/>
</dbReference>
<dbReference type="PANTHER" id="PTHR10663">
    <property type="entry name" value="GUANYL-NUCLEOTIDE EXCHANGE FACTOR"/>
    <property type="match status" value="1"/>
</dbReference>
<feature type="region of interest" description="Disordered" evidence="1">
    <location>
        <begin position="412"/>
        <end position="546"/>
    </location>
</feature>
<dbReference type="Pfam" id="PF01369">
    <property type="entry name" value="Sec7"/>
    <property type="match status" value="1"/>
</dbReference>
<evidence type="ECO:0000313" key="4">
    <source>
        <dbReference type="EMBL" id="KXS21398.1"/>
    </source>
</evidence>
<reference evidence="4 5" key="1">
    <citation type="journal article" date="2015" name="Genome Biol. Evol.">
        <title>Phylogenomic analyses indicate that early fungi evolved digesting cell walls of algal ancestors of land plants.</title>
        <authorList>
            <person name="Chang Y."/>
            <person name="Wang S."/>
            <person name="Sekimoto S."/>
            <person name="Aerts A.L."/>
            <person name="Choi C."/>
            <person name="Clum A."/>
            <person name="LaButti K.M."/>
            <person name="Lindquist E.A."/>
            <person name="Yee Ngan C."/>
            <person name="Ohm R.A."/>
            <person name="Salamov A.A."/>
            <person name="Grigoriev I.V."/>
            <person name="Spatafora J.W."/>
            <person name="Berbee M.L."/>
        </authorList>
    </citation>
    <scope>NUCLEOTIDE SEQUENCE [LARGE SCALE GENOMIC DNA]</scope>
    <source>
        <strain evidence="4 5">JEL478</strain>
    </source>
</reference>
<proteinExistence type="predicted"/>
<dbReference type="STRING" id="1344416.A0A139AXE6"/>
<dbReference type="InterPro" id="IPR035999">
    <property type="entry name" value="Sec7_dom_sf"/>
</dbReference>
<dbReference type="PROSITE" id="PS50190">
    <property type="entry name" value="SEC7"/>
    <property type="match status" value="1"/>
</dbReference>
<name>A0A139AXE6_GONPJ</name>
<feature type="compositionally biased region" description="Low complexity" evidence="1">
    <location>
        <begin position="651"/>
        <end position="665"/>
    </location>
</feature>